<dbReference type="RefSeq" id="WP_205762096.1">
    <property type="nucleotide sequence ID" value="NZ_JAAZSQ010000021.1"/>
</dbReference>
<dbReference type="EMBL" id="JAAZSQ010000021">
    <property type="protein sequence ID" value="NKX56236.1"/>
    <property type="molecule type" value="Genomic_DNA"/>
</dbReference>
<dbReference type="AlphaFoldDB" id="A0A7X6HFT2"/>
<evidence type="ECO:0000313" key="2">
    <source>
        <dbReference type="Proteomes" id="UP000544090"/>
    </source>
</evidence>
<sequence length="62" mass="6441">MVPERFGYGTLPGEVLGGVDAVAVHSRATSRTATRPLTVRGREAAGISRFLAGGNVQDSAQE</sequence>
<name>A0A7X6HFT2_9MICC</name>
<keyword evidence="2" id="KW-1185">Reference proteome</keyword>
<gene>
    <name evidence="1" type="ORF">HGG74_17225</name>
</gene>
<organism evidence="1 2">
    <name type="scientific">Arthrobacter mobilis</name>
    <dbReference type="NCBI Taxonomy" id="2724944"/>
    <lineage>
        <taxon>Bacteria</taxon>
        <taxon>Bacillati</taxon>
        <taxon>Actinomycetota</taxon>
        <taxon>Actinomycetes</taxon>
        <taxon>Micrococcales</taxon>
        <taxon>Micrococcaceae</taxon>
        <taxon>Arthrobacter</taxon>
    </lineage>
</organism>
<accession>A0A7X6HFT2</accession>
<reference evidence="1 2" key="1">
    <citation type="submission" date="2020-04" db="EMBL/GenBank/DDBJ databases">
        <title>Arthrobacter sp. nov.</title>
        <authorList>
            <person name="Liu S."/>
        </authorList>
    </citation>
    <scope>NUCLEOTIDE SEQUENCE [LARGE SCALE GENOMIC DNA]</scope>
    <source>
        <strain evidence="1 2">E918</strain>
    </source>
</reference>
<dbReference type="Proteomes" id="UP000544090">
    <property type="component" value="Unassembled WGS sequence"/>
</dbReference>
<protein>
    <submittedName>
        <fullName evidence="1">Uncharacterized protein</fullName>
    </submittedName>
</protein>
<proteinExistence type="predicted"/>
<evidence type="ECO:0000313" key="1">
    <source>
        <dbReference type="EMBL" id="NKX56236.1"/>
    </source>
</evidence>
<comment type="caution">
    <text evidence="1">The sequence shown here is derived from an EMBL/GenBank/DDBJ whole genome shotgun (WGS) entry which is preliminary data.</text>
</comment>